<evidence type="ECO:0000256" key="10">
    <source>
        <dbReference type="ARBA" id="ARBA00023201"/>
    </source>
</evidence>
<evidence type="ECO:0000256" key="2">
    <source>
        <dbReference type="ARBA" id="ARBA00006434"/>
    </source>
</evidence>
<feature type="transmembrane region" description="Helical" evidence="12">
    <location>
        <begin position="271"/>
        <end position="296"/>
    </location>
</feature>
<accession>A0A1D8P662</accession>
<dbReference type="AlphaFoldDB" id="A0A1D8P662"/>
<evidence type="ECO:0000256" key="8">
    <source>
        <dbReference type="ARBA" id="ARBA00023065"/>
    </source>
</evidence>
<feature type="transmembrane region" description="Helical" evidence="12">
    <location>
        <begin position="461"/>
        <end position="480"/>
    </location>
</feature>
<evidence type="ECO:0000256" key="11">
    <source>
        <dbReference type="RuleBase" id="RU362091"/>
    </source>
</evidence>
<keyword evidence="3" id="KW-0813">Transport</keyword>
<dbReference type="EMBL" id="CP017478">
    <property type="protein sequence ID" value="AOW20058.1"/>
    <property type="molecule type" value="Genomic_DNA"/>
</dbReference>
<keyword evidence="4" id="KW-1003">Cell membrane</keyword>
<dbReference type="Gene3D" id="1.20.1730.10">
    <property type="entry name" value="Sodium/glucose cotransporter"/>
    <property type="match status" value="1"/>
</dbReference>
<feature type="transmembrane region" description="Helical" evidence="12">
    <location>
        <begin position="231"/>
        <end position="250"/>
    </location>
</feature>
<keyword evidence="5 12" id="KW-0812">Transmembrane</keyword>
<proteinExistence type="inferred from homology"/>
<name>A0A1D8P662_9FLAO</name>
<feature type="transmembrane region" description="Helical" evidence="12">
    <location>
        <begin position="396"/>
        <end position="419"/>
    </location>
</feature>
<feature type="transmembrane region" description="Helical" evidence="12">
    <location>
        <begin position="6"/>
        <end position="22"/>
    </location>
</feature>
<feature type="transmembrane region" description="Helical" evidence="12">
    <location>
        <begin position="74"/>
        <end position="96"/>
    </location>
</feature>
<dbReference type="InterPro" id="IPR001734">
    <property type="entry name" value="Na/solute_symporter"/>
</dbReference>
<keyword evidence="8" id="KW-0406">Ion transport</keyword>
<keyword evidence="9 12" id="KW-0472">Membrane</keyword>
<evidence type="ECO:0000256" key="12">
    <source>
        <dbReference type="SAM" id="Phobius"/>
    </source>
</evidence>
<evidence type="ECO:0000256" key="9">
    <source>
        <dbReference type="ARBA" id="ARBA00023136"/>
    </source>
</evidence>
<dbReference type="PROSITE" id="PS50283">
    <property type="entry name" value="NA_SOLUT_SYMP_3"/>
    <property type="match status" value="1"/>
</dbReference>
<sequence length="568" mass="63615">MHIIDWSVLIGILVLIVWYGIWKTRNVNTTESFLKGEQTLPWYTIGLSVMATQASAITFLSTPGQAYDDGMRFAQFYFGLPIAMIILCVYVLPRYYKLNVYTAYEFLEKRFDLKTRSLTAVLFLVQRGLAAGLTIFAPSIILSSILGWNLNITNLLIGTLVIIYTVSGGTNAVSQTQKQQMIVILTGMFIAFMIVVYKLPSNISFGDAVDIAGNMKKLNVVDFKFDLSNRYNIWSALLGGTFLFLSYFGTDQSQVQRYISGKSLTQSRLGLLFNGIFKVPMQFAILFVGIMVFVFYQFNDAPLHFNKSNVDIVKASSYAEDYNALEFELSDITQSKRDAIYQVIDNKNEGKDNTEAIILMNSTLAQEKALRKEAKKLIDTVSENENIKMESEDSDYVFITFVTEHLPIGLIGLLLAVIFSAAMSSTASELNALATTSLIDIYKRSYVQDATDQHYLKMSKWFTFGWGIMALLFATFASLFDNLIEAVNIIGSLFYGTILGVFAIAFFFKKIKGNATFFAAIIGEILVLILFSLNELGIIDLAYLWLNLIGCVIVILVAHLLSAMNIDE</sequence>
<feature type="transmembrane region" description="Helical" evidence="12">
    <location>
        <begin position="515"/>
        <end position="533"/>
    </location>
</feature>
<organism evidence="13 14">
    <name type="scientific">Urechidicola croceus</name>
    <dbReference type="NCBI Taxonomy" id="1850246"/>
    <lineage>
        <taxon>Bacteria</taxon>
        <taxon>Pseudomonadati</taxon>
        <taxon>Bacteroidota</taxon>
        <taxon>Flavobacteriia</taxon>
        <taxon>Flavobacteriales</taxon>
        <taxon>Flavobacteriaceae</taxon>
        <taxon>Urechidicola</taxon>
    </lineage>
</organism>
<comment type="similarity">
    <text evidence="2 11">Belongs to the sodium:solute symporter (SSF) (TC 2.A.21) family.</text>
</comment>
<gene>
    <name evidence="13" type="ORF">LPB138_04890</name>
</gene>
<reference evidence="13 14" key="1">
    <citation type="submission" date="2016-10" db="EMBL/GenBank/DDBJ databases">
        <title>Lutibacter sp. LPB0138, isolated from marine gastropod.</title>
        <authorList>
            <person name="Kim E."/>
            <person name="Yi H."/>
        </authorList>
    </citation>
    <scope>NUCLEOTIDE SEQUENCE [LARGE SCALE GENOMIC DNA]</scope>
    <source>
        <strain evidence="13 14">LPB0138</strain>
    </source>
</reference>
<keyword evidence="7" id="KW-0915">Sodium</keyword>
<dbReference type="OrthoDB" id="9803597at2"/>
<dbReference type="GO" id="GO:0015293">
    <property type="term" value="F:symporter activity"/>
    <property type="evidence" value="ECO:0007669"/>
    <property type="project" value="TreeGrafter"/>
</dbReference>
<dbReference type="CDD" id="cd11494">
    <property type="entry name" value="SLC5sbd_NIS-like_u2"/>
    <property type="match status" value="1"/>
</dbReference>
<evidence type="ECO:0000313" key="13">
    <source>
        <dbReference type="EMBL" id="AOW20058.1"/>
    </source>
</evidence>
<dbReference type="KEGG" id="lul:LPB138_04890"/>
<dbReference type="RefSeq" id="WP_070236197.1">
    <property type="nucleotide sequence ID" value="NZ_CP017478.1"/>
</dbReference>
<feature type="transmembrane region" description="Helical" evidence="12">
    <location>
        <begin position="148"/>
        <end position="169"/>
    </location>
</feature>
<dbReference type="InterPro" id="IPR038377">
    <property type="entry name" value="Na/Glc_symporter_sf"/>
</dbReference>
<evidence type="ECO:0000256" key="6">
    <source>
        <dbReference type="ARBA" id="ARBA00022989"/>
    </source>
</evidence>
<dbReference type="Pfam" id="PF00474">
    <property type="entry name" value="SSF"/>
    <property type="match status" value="2"/>
</dbReference>
<dbReference type="GO" id="GO:0006814">
    <property type="term" value="P:sodium ion transport"/>
    <property type="evidence" value="ECO:0007669"/>
    <property type="project" value="UniProtKB-KW"/>
</dbReference>
<evidence type="ECO:0000313" key="14">
    <source>
        <dbReference type="Proteomes" id="UP000176050"/>
    </source>
</evidence>
<keyword evidence="14" id="KW-1185">Reference proteome</keyword>
<evidence type="ECO:0000256" key="1">
    <source>
        <dbReference type="ARBA" id="ARBA00004651"/>
    </source>
</evidence>
<keyword evidence="6 12" id="KW-1133">Transmembrane helix</keyword>
<protein>
    <submittedName>
        <fullName evidence="13">Sodium:solute symporter</fullName>
    </submittedName>
</protein>
<feature type="transmembrane region" description="Helical" evidence="12">
    <location>
        <begin position="486"/>
        <end position="508"/>
    </location>
</feature>
<evidence type="ECO:0000256" key="4">
    <source>
        <dbReference type="ARBA" id="ARBA00022475"/>
    </source>
</evidence>
<evidence type="ECO:0000256" key="7">
    <source>
        <dbReference type="ARBA" id="ARBA00023053"/>
    </source>
</evidence>
<dbReference type="PANTHER" id="PTHR42985">
    <property type="entry name" value="SODIUM-COUPLED MONOCARBOXYLATE TRANSPORTER"/>
    <property type="match status" value="1"/>
</dbReference>
<dbReference type="PANTHER" id="PTHR42985:SF40">
    <property type="entry name" value="LD47995P-RELATED"/>
    <property type="match status" value="1"/>
</dbReference>
<comment type="subcellular location">
    <subcellularLocation>
        <location evidence="1">Cell membrane</location>
        <topology evidence="1">Multi-pass membrane protein</topology>
    </subcellularLocation>
</comment>
<keyword evidence="10" id="KW-0739">Sodium transport</keyword>
<feature type="transmembrane region" description="Helical" evidence="12">
    <location>
        <begin position="181"/>
        <end position="199"/>
    </location>
</feature>
<dbReference type="Proteomes" id="UP000176050">
    <property type="component" value="Chromosome"/>
</dbReference>
<feature type="transmembrane region" description="Helical" evidence="12">
    <location>
        <begin position="42"/>
        <end position="62"/>
    </location>
</feature>
<dbReference type="STRING" id="1850246.LPB138_04890"/>
<dbReference type="GO" id="GO:0005886">
    <property type="term" value="C:plasma membrane"/>
    <property type="evidence" value="ECO:0007669"/>
    <property type="project" value="UniProtKB-SubCell"/>
</dbReference>
<feature type="transmembrane region" description="Helical" evidence="12">
    <location>
        <begin position="117"/>
        <end position="142"/>
    </location>
</feature>
<evidence type="ECO:0000256" key="5">
    <source>
        <dbReference type="ARBA" id="ARBA00022692"/>
    </source>
</evidence>
<dbReference type="InterPro" id="IPR051163">
    <property type="entry name" value="Sodium:Solute_Symporter_SSF"/>
</dbReference>
<evidence type="ECO:0000256" key="3">
    <source>
        <dbReference type="ARBA" id="ARBA00022448"/>
    </source>
</evidence>
<feature type="transmembrane region" description="Helical" evidence="12">
    <location>
        <begin position="545"/>
        <end position="566"/>
    </location>
</feature>